<sequence length="598" mass="62775" precursor="true">MKSTSFSLYTLAVAAAIALSSSLATAPRAIAQEPSPVAPFLKLLASGRVPAERQPLILENICKRGTADDLAVVLERILTDETTTDDLKQSVLGWLTDAATTRKVKPSGDLAGIAKLITASKSAKLQLAAVKLAGEWQVAGIGDALAQLAQSETASPQLQEAAMQGLAAMGDDSSKQLLEKLAASSQSIRVRTLAAAALVKSNLDVAAKLGAATLAASSVADDPAPMIEAILNRQGGSDKLAEALAGEKLQADVAKMALRFMYSIGRSDEALSAILSKAAGVALDTPPPTAEEVEKLVAEVNEKGDAARGEKVFRRADVSCMKCHAINRAGGQIGPELSALGGISPVDYIVNSILNPDLAKKEQYLTRIVLTVDGETFTGIVVDEDDVKMNLKDASGKIITIAIDDIEAQKEGKSLMPQGLTKFLTHDELLDLIKYVSVLGKPGEYALRTVPAIQKWKVLKAPSAELAGDVPNVEIVREHILDLPAEAWQAIYGTTSGALPLDEVKPIVQGSPVVILQGEVNVITGGEVTLQTTSSEPAQIWIDAEPFEASGPITTLLSQGMHKITVRTKIGDSPSPSLKVELAKPEGSEAQFDVVGGN</sequence>
<evidence type="ECO:0000256" key="2">
    <source>
        <dbReference type="ARBA" id="ARBA00022723"/>
    </source>
</evidence>
<keyword evidence="1 4" id="KW-0349">Heme</keyword>
<gene>
    <name evidence="7" type="ordered locus">Psta_0896</name>
</gene>
<dbReference type="HOGENOM" id="CLU_464371_0_0_0"/>
<dbReference type="SUPFAM" id="SSF46626">
    <property type="entry name" value="Cytochrome c"/>
    <property type="match status" value="1"/>
</dbReference>
<keyword evidence="3 4" id="KW-0408">Iron</keyword>
<dbReference type="eggNOG" id="COG2010">
    <property type="taxonomic scope" value="Bacteria"/>
</dbReference>
<evidence type="ECO:0000256" key="3">
    <source>
        <dbReference type="ARBA" id="ARBA00023004"/>
    </source>
</evidence>
<dbReference type="PANTHER" id="PTHR33546:SF1">
    <property type="entry name" value="LARGE, MULTIFUNCTIONAL SECRETED PROTEIN"/>
    <property type="match status" value="1"/>
</dbReference>
<dbReference type="Pfam" id="PF13646">
    <property type="entry name" value="HEAT_2"/>
    <property type="match status" value="1"/>
</dbReference>
<evidence type="ECO:0000256" key="1">
    <source>
        <dbReference type="ARBA" id="ARBA00022617"/>
    </source>
</evidence>
<feature type="domain" description="Cytochrome c" evidence="6">
    <location>
        <begin position="304"/>
        <end position="440"/>
    </location>
</feature>
<evidence type="ECO:0000259" key="6">
    <source>
        <dbReference type="PROSITE" id="PS51007"/>
    </source>
</evidence>
<feature type="signal peptide" evidence="5">
    <location>
        <begin position="1"/>
        <end position="26"/>
    </location>
</feature>
<evidence type="ECO:0000256" key="5">
    <source>
        <dbReference type="SAM" id="SignalP"/>
    </source>
</evidence>
<dbReference type="PANTHER" id="PTHR33546">
    <property type="entry name" value="LARGE, MULTIFUNCTIONAL SECRETED PROTEIN-RELATED"/>
    <property type="match status" value="1"/>
</dbReference>
<dbReference type="Proteomes" id="UP000001887">
    <property type="component" value="Chromosome"/>
</dbReference>
<proteinExistence type="predicted"/>
<reference evidence="7 8" key="1">
    <citation type="journal article" date="2009" name="Stand. Genomic Sci.">
        <title>Complete genome sequence of Pirellula staleyi type strain (ATCC 27377).</title>
        <authorList>
            <person name="Clum A."/>
            <person name="Tindall B.J."/>
            <person name="Sikorski J."/>
            <person name="Ivanova N."/>
            <person name="Mavrommatis K."/>
            <person name="Lucas S."/>
            <person name="Glavina del Rio T."/>
            <person name="Nolan M."/>
            <person name="Chen F."/>
            <person name="Tice H."/>
            <person name="Pitluck S."/>
            <person name="Cheng J.F."/>
            <person name="Chertkov O."/>
            <person name="Brettin T."/>
            <person name="Han C."/>
            <person name="Detter J.C."/>
            <person name="Kuske C."/>
            <person name="Bruce D."/>
            <person name="Goodwin L."/>
            <person name="Ovchinikova G."/>
            <person name="Pati A."/>
            <person name="Mikhailova N."/>
            <person name="Chen A."/>
            <person name="Palaniappan K."/>
            <person name="Land M."/>
            <person name="Hauser L."/>
            <person name="Chang Y.J."/>
            <person name="Jeffries C.D."/>
            <person name="Chain P."/>
            <person name="Rohde M."/>
            <person name="Goker M."/>
            <person name="Bristow J."/>
            <person name="Eisen J.A."/>
            <person name="Markowitz V."/>
            <person name="Hugenholtz P."/>
            <person name="Kyrpides N.C."/>
            <person name="Klenk H.P."/>
            <person name="Lapidus A."/>
        </authorList>
    </citation>
    <scope>NUCLEOTIDE SEQUENCE [LARGE SCALE GENOMIC DNA]</scope>
    <source>
        <strain evidence="8">ATCC 27377 / DSM 6068 / ICPB 4128</strain>
    </source>
</reference>
<dbReference type="EMBL" id="CP001848">
    <property type="protein sequence ID" value="ADB15581.1"/>
    <property type="molecule type" value="Genomic_DNA"/>
</dbReference>
<dbReference type="NCBIfam" id="TIGR02603">
    <property type="entry name" value="CxxCH_TIGR02603"/>
    <property type="match status" value="1"/>
</dbReference>
<dbReference type="GO" id="GO:0009055">
    <property type="term" value="F:electron transfer activity"/>
    <property type="evidence" value="ECO:0007669"/>
    <property type="project" value="InterPro"/>
</dbReference>
<dbReference type="AlphaFoldDB" id="D2R785"/>
<dbReference type="STRING" id="530564.Psta_0896"/>
<feature type="chain" id="PRO_5003036087" evidence="5">
    <location>
        <begin position="27"/>
        <end position="598"/>
    </location>
</feature>
<dbReference type="InterPro" id="IPR013427">
    <property type="entry name" value="Haem-bd_dom_put"/>
</dbReference>
<evidence type="ECO:0000313" key="8">
    <source>
        <dbReference type="Proteomes" id="UP000001887"/>
    </source>
</evidence>
<dbReference type="Gene3D" id="1.10.760.10">
    <property type="entry name" value="Cytochrome c-like domain"/>
    <property type="match status" value="1"/>
</dbReference>
<dbReference type="PROSITE" id="PS51007">
    <property type="entry name" value="CYTC"/>
    <property type="match status" value="1"/>
</dbReference>
<keyword evidence="2 4" id="KW-0479">Metal-binding</keyword>
<protein>
    <submittedName>
        <fullName evidence="7">Heme-binding protein</fullName>
    </submittedName>
</protein>
<dbReference type="KEGG" id="psl:Psta_0896"/>
<dbReference type="OrthoDB" id="228131at2"/>
<name>D2R785_PIRSD</name>
<evidence type="ECO:0000313" key="7">
    <source>
        <dbReference type="EMBL" id="ADB15581.1"/>
    </source>
</evidence>
<accession>D2R785</accession>
<keyword evidence="8" id="KW-1185">Reference proteome</keyword>
<evidence type="ECO:0000256" key="4">
    <source>
        <dbReference type="PROSITE-ProRule" id="PRU00433"/>
    </source>
</evidence>
<dbReference type="InterPro" id="IPR009056">
    <property type="entry name" value="Cyt_c-like_dom"/>
</dbReference>
<dbReference type="InterPro" id="IPR036909">
    <property type="entry name" value="Cyt_c-like_dom_sf"/>
</dbReference>
<dbReference type="GO" id="GO:0046872">
    <property type="term" value="F:metal ion binding"/>
    <property type="evidence" value="ECO:0007669"/>
    <property type="project" value="UniProtKB-KW"/>
</dbReference>
<keyword evidence="5" id="KW-0732">Signal</keyword>
<dbReference type="GO" id="GO:0020037">
    <property type="term" value="F:heme binding"/>
    <property type="evidence" value="ECO:0007669"/>
    <property type="project" value="InterPro"/>
</dbReference>
<organism evidence="7 8">
    <name type="scientific">Pirellula staleyi (strain ATCC 27377 / DSM 6068 / ICPB 4128)</name>
    <name type="common">Pirella staleyi</name>
    <dbReference type="NCBI Taxonomy" id="530564"/>
    <lineage>
        <taxon>Bacteria</taxon>
        <taxon>Pseudomonadati</taxon>
        <taxon>Planctomycetota</taxon>
        <taxon>Planctomycetia</taxon>
        <taxon>Pirellulales</taxon>
        <taxon>Pirellulaceae</taxon>
        <taxon>Pirellula</taxon>
    </lineage>
</organism>